<name>A0ABQ9D2T3_9PASS</name>
<keyword evidence="2" id="KW-1185">Reference proteome</keyword>
<comment type="caution">
    <text evidence="1">The sequence shown here is derived from an EMBL/GenBank/DDBJ whole genome shotgun (WGS) entry which is preliminary data.</text>
</comment>
<evidence type="ECO:0000313" key="2">
    <source>
        <dbReference type="Proteomes" id="UP001145742"/>
    </source>
</evidence>
<accession>A0ABQ9D2T3</accession>
<proteinExistence type="predicted"/>
<dbReference type="Proteomes" id="UP001145742">
    <property type="component" value="Unassembled WGS sequence"/>
</dbReference>
<sequence>MSPGWRITASQRLLYGELATSCCKRASPKKRYKESLKQHLSLGHIDCHQWSTLASNRDSWRHTIHDAAASFENALKVSLEKKRTQKEPFLANIAKGDVLLCLLQPDLPIPHRPF</sequence>
<dbReference type="EMBL" id="WHWB01034227">
    <property type="protein sequence ID" value="KAJ7412551.1"/>
    <property type="molecule type" value="Genomic_DNA"/>
</dbReference>
<protein>
    <submittedName>
        <fullName evidence="1">Uncharacterized protein</fullName>
    </submittedName>
</protein>
<reference evidence="1" key="1">
    <citation type="submission" date="2019-10" db="EMBL/GenBank/DDBJ databases">
        <authorList>
            <person name="Soares A.E.R."/>
            <person name="Aleixo A."/>
            <person name="Schneider P."/>
            <person name="Miyaki C.Y."/>
            <person name="Schneider M.P."/>
            <person name="Mello C."/>
            <person name="Vasconcelos A.T.R."/>
        </authorList>
    </citation>
    <scope>NUCLEOTIDE SEQUENCE</scope>
    <source>
        <tissue evidence="1">Muscle</tissue>
    </source>
</reference>
<gene>
    <name evidence="1" type="ORF">WISP_95712</name>
</gene>
<organism evidence="1 2">
    <name type="scientific">Willisornis vidua</name>
    <name type="common">Xingu scale-backed antbird</name>
    <dbReference type="NCBI Taxonomy" id="1566151"/>
    <lineage>
        <taxon>Eukaryota</taxon>
        <taxon>Metazoa</taxon>
        <taxon>Chordata</taxon>
        <taxon>Craniata</taxon>
        <taxon>Vertebrata</taxon>
        <taxon>Euteleostomi</taxon>
        <taxon>Archelosauria</taxon>
        <taxon>Archosauria</taxon>
        <taxon>Dinosauria</taxon>
        <taxon>Saurischia</taxon>
        <taxon>Theropoda</taxon>
        <taxon>Coelurosauria</taxon>
        <taxon>Aves</taxon>
        <taxon>Neognathae</taxon>
        <taxon>Neoaves</taxon>
        <taxon>Telluraves</taxon>
        <taxon>Australaves</taxon>
        <taxon>Passeriformes</taxon>
        <taxon>Thamnophilidae</taxon>
        <taxon>Willisornis</taxon>
    </lineage>
</organism>
<evidence type="ECO:0000313" key="1">
    <source>
        <dbReference type="EMBL" id="KAJ7412551.1"/>
    </source>
</evidence>